<evidence type="ECO:0000313" key="3">
    <source>
        <dbReference type="Proteomes" id="UP000020595"/>
    </source>
</evidence>
<gene>
    <name evidence="2" type="ORF">J512_2080</name>
</gene>
<name>A0A009HNC1_ACIB9</name>
<organism evidence="2 3">
    <name type="scientific">Acinetobacter baumannii (strain 1295743)</name>
    <dbReference type="NCBI Taxonomy" id="1310613"/>
    <lineage>
        <taxon>Bacteria</taxon>
        <taxon>Pseudomonadati</taxon>
        <taxon>Pseudomonadota</taxon>
        <taxon>Gammaproteobacteria</taxon>
        <taxon>Moraxellales</taxon>
        <taxon>Moraxellaceae</taxon>
        <taxon>Acinetobacter</taxon>
        <taxon>Acinetobacter calcoaceticus/baumannii complex</taxon>
    </lineage>
</organism>
<reference evidence="2 3" key="1">
    <citation type="submission" date="2014-02" db="EMBL/GenBank/DDBJ databases">
        <title>Comparative genomics and transcriptomics to identify genetic mechanisms underlying the emergence of carbapenem resistant Acinetobacter baumannii (CRAb).</title>
        <authorList>
            <person name="Harris A.D."/>
            <person name="Johnson K.J."/>
            <person name="George J."/>
            <person name="Shefchek K."/>
            <person name="Daugherty S.C."/>
            <person name="Parankush S."/>
            <person name="Sadzewicz L."/>
            <person name="Tallon L."/>
            <person name="Sengamalay N."/>
            <person name="Hazen T.H."/>
            <person name="Rasko D.A."/>
        </authorList>
    </citation>
    <scope>NUCLEOTIDE SEQUENCE [LARGE SCALE GENOMIC DNA]</scope>
    <source>
        <strain evidence="2 3">1295743</strain>
    </source>
</reference>
<evidence type="ECO:0000313" key="2">
    <source>
        <dbReference type="EMBL" id="EXB05642.1"/>
    </source>
</evidence>
<protein>
    <submittedName>
        <fullName evidence="2">Putative membrane protein</fullName>
    </submittedName>
</protein>
<keyword evidence="1" id="KW-0812">Transmembrane</keyword>
<dbReference type="PATRIC" id="fig|1310613.3.peg.1997"/>
<accession>A0A009HNC1</accession>
<dbReference type="AlphaFoldDB" id="A0A009HNC1"/>
<comment type="caution">
    <text evidence="2">The sequence shown here is derived from an EMBL/GenBank/DDBJ whole genome shotgun (WGS) entry which is preliminary data.</text>
</comment>
<dbReference type="GeneID" id="92895724"/>
<dbReference type="RefSeq" id="WP_257935149.1">
    <property type="nucleotide sequence ID" value="NZ_JEWH01000023.1"/>
</dbReference>
<keyword evidence="1" id="KW-1133">Transmembrane helix</keyword>
<sequence>MRNLAGLTCIIAAICFLGLPVILAMLVLWVFISLANYALGGDQ</sequence>
<keyword evidence="1" id="KW-0472">Membrane</keyword>
<feature type="transmembrane region" description="Helical" evidence="1">
    <location>
        <begin position="7"/>
        <end position="32"/>
    </location>
</feature>
<dbReference type="EMBL" id="JEWH01000023">
    <property type="protein sequence ID" value="EXB05642.1"/>
    <property type="molecule type" value="Genomic_DNA"/>
</dbReference>
<dbReference type="Proteomes" id="UP000020595">
    <property type="component" value="Unassembled WGS sequence"/>
</dbReference>
<proteinExistence type="predicted"/>
<evidence type="ECO:0000256" key="1">
    <source>
        <dbReference type="SAM" id="Phobius"/>
    </source>
</evidence>